<keyword evidence="2 5" id="KW-0547">Nucleotide-binding</keyword>
<feature type="binding site" evidence="6">
    <location>
        <begin position="204"/>
        <end position="211"/>
    </location>
    <ligand>
        <name>GTP</name>
        <dbReference type="ChEBI" id="CHEBI:37565"/>
    </ligand>
</feature>
<dbReference type="RefSeq" id="WP_067631857.1">
    <property type="nucleotide sequence ID" value="NZ_CP013213.1"/>
</dbReference>
<keyword evidence="11" id="KW-1185">Reference proteome</keyword>
<dbReference type="Gene3D" id="3.40.50.300">
    <property type="entry name" value="P-loop containing nucleotide triphosphate hydrolases"/>
    <property type="match status" value="1"/>
</dbReference>
<dbReference type="InterPro" id="IPR042108">
    <property type="entry name" value="GTPase_HflX_N_sf"/>
</dbReference>
<feature type="binding site" evidence="7">
    <location>
        <position position="211"/>
    </location>
    <ligand>
        <name>Mg(2+)</name>
        <dbReference type="ChEBI" id="CHEBI:18420"/>
    </ligand>
</feature>
<comment type="subcellular location">
    <subcellularLocation>
        <location evidence="5">Cytoplasm</location>
    </subcellularLocation>
    <text evidence="5">May associate with membranes.</text>
</comment>
<accession>A0A0X8GZF2</accession>
<dbReference type="KEGG" id="erl:AOC36_04540"/>
<dbReference type="InterPro" id="IPR032305">
    <property type="entry name" value="GTP-bd_M"/>
</dbReference>
<keyword evidence="8" id="KW-0175">Coiled coil</keyword>
<keyword evidence="1 7" id="KW-0479">Metal-binding</keyword>
<dbReference type="InterPro" id="IPR030394">
    <property type="entry name" value="G_HFLX_dom"/>
</dbReference>
<dbReference type="PANTHER" id="PTHR10229:SF0">
    <property type="entry name" value="GTP-BINDING PROTEIN 6-RELATED"/>
    <property type="match status" value="1"/>
</dbReference>
<evidence type="ECO:0000256" key="4">
    <source>
        <dbReference type="ARBA" id="ARBA00023134"/>
    </source>
</evidence>
<dbReference type="GO" id="GO:0005737">
    <property type="term" value="C:cytoplasm"/>
    <property type="evidence" value="ECO:0007669"/>
    <property type="project" value="UniProtKB-SubCell"/>
</dbReference>
<evidence type="ECO:0000256" key="1">
    <source>
        <dbReference type="ARBA" id="ARBA00022723"/>
    </source>
</evidence>
<keyword evidence="4 5" id="KW-0342">GTP-binding</keyword>
<evidence type="ECO:0000256" key="7">
    <source>
        <dbReference type="PIRSR" id="PIRSR006809-2"/>
    </source>
</evidence>
<dbReference type="EMBL" id="CP013213">
    <property type="protein sequence ID" value="AMC93264.1"/>
    <property type="molecule type" value="Genomic_DNA"/>
</dbReference>
<feature type="coiled-coil region" evidence="8">
    <location>
        <begin position="164"/>
        <end position="191"/>
    </location>
</feature>
<dbReference type="Pfam" id="PF01926">
    <property type="entry name" value="MMR_HSR1"/>
    <property type="match status" value="1"/>
</dbReference>
<dbReference type="CDD" id="cd01878">
    <property type="entry name" value="HflX"/>
    <property type="match status" value="1"/>
</dbReference>
<evidence type="ECO:0000259" key="9">
    <source>
        <dbReference type="PROSITE" id="PS51705"/>
    </source>
</evidence>
<evidence type="ECO:0000256" key="6">
    <source>
        <dbReference type="PIRSR" id="PIRSR006809-1"/>
    </source>
</evidence>
<evidence type="ECO:0000313" key="10">
    <source>
        <dbReference type="EMBL" id="AMC93264.1"/>
    </source>
</evidence>
<dbReference type="GO" id="GO:0003924">
    <property type="term" value="F:GTPase activity"/>
    <property type="evidence" value="ECO:0007669"/>
    <property type="project" value="UniProtKB-UniRule"/>
</dbReference>
<evidence type="ECO:0000313" key="11">
    <source>
        <dbReference type="Proteomes" id="UP000063781"/>
    </source>
</evidence>
<dbReference type="HAMAP" id="MF_00900">
    <property type="entry name" value="GTPase_HflX"/>
    <property type="match status" value="1"/>
</dbReference>
<feature type="binding site" evidence="6">
    <location>
        <begin position="232"/>
        <end position="236"/>
    </location>
    <ligand>
        <name>GTP</name>
        <dbReference type="ChEBI" id="CHEBI:37565"/>
    </ligand>
</feature>
<comment type="cofactor">
    <cofactor evidence="7">
        <name>Mg(2+)</name>
        <dbReference type="ChEBI" id="CHEBI:18420"/>
    </cofactor>
</comment>
<dbReference type="GO" id="GO:0046872">
    <property type="term" value="F:metal ion binding"/>
    <property type="evidence" value="ECO:0007669"/>
    <property type="project" value="UniProtKB-KW"/>
</dbReference>
<evidence type="ECO:0000256" key="5">
    <source>
        <dbReference type="HAMAP-Rule" id="MF_00900"/>
    </source>
</evidence>
<dbReference type="InterPro" id="IPR016496">
    <property type="entry name" value="GTPase_HflX"/>
</dbReference>
<protein>
    <recommendedName>
        <fullName evidence="5">GTPase HflX</fullName>
    </recommendedName>
    <alternativeName>
        <fullName evidence="5">GTP-binding protein HflX</fullName>
    </alternativeName>
</protein>
<name>A0A0X8GZF2_9FIRM</name>
<dbReference type="PROSITE" id="PS51705">
    <property type="entry name" value="G_HFLX"/>
    <property type="match status" value="1"/>
</dbReference>
<organism evidence="10 11">
    <name type="scientific">Erysipelothrix larvae</name>
    <dbReference type="NCBI Taxonomy" id="1514105"/>
    <lineage>
        <taxon>Bacteria</taxon>
        <taxon>Bacillati</taxon>
        <taxon>Bacillota</taxon>
        <taxon>Erysipelotrichia</taxon>
        <taxon>Erysipelotrichales</taxon>
        <taxon>Erysipelotrichaceae</taxon>
        <taxon>Erysipelothrix</taxon>
    </lineage>
</organism>
<gene>
    <name evidence="5" type="primary">hflX</name>
    <name evidence="10" type="ORF">AOC36_04540</name>
</gene>
<dbReference type="GO" id="GO:0043022">
    <property type="term" value="F:ribosome binding"/>
    <property type="evidence" value="ECO:0007669"/>
    <property type="project" value="TreeGrafter"/>
</dbReference>
<proteinExistence type="inferred from homology"/>
<dbReference type="InterPro" id="IPR025121">
    <property type="entry name" value="GTPase_HflX_N"/>
</dbReference>
<evidence type="ECO:0000256" key="2">
    <source>
        <dbReference type="ARBA" id="ARBA00022741"/>
    </source>
</evidence>
<dbReference type="NCBIfam" id="TIGR03156">
    <property type="entry name" value="GTP_HflX"/>
    <property type="match status" value="1"/>
</dbReference>
<feature type="binding site" evidence="6">
    <location>
        <begin position="319"/>
        <end position="322"/>
    </location>
    <ligand>
        <name>GTP</name>
        <dbReference type="ChEBI" id="CHEBI:37565"/>
    </ligand>
</feature>
<dbReference type="Gene3D" id="3.40.50.11060">
    <property type="entry name" value="GTPase HflX, N-terminal domain"/>
    <property type="match status" value="1"/>
</dbReference>
<dbReference type="InterPro" id="IPR027417">
    <property type="entry name" value="P-loop_NTPase"/>
</dbReference>
<comment type="subunit">
    <text evidence="5">Monomer. Associates with the 50S ribosomal subunit.</text>
</comment>
<reference evidence="10 11" key="1">
    <citation type="submission" date="2015-10" db="EMBL/GenBank/DDBJ databases">
        <title>Erysipelothrix larvae sp. LV19 isolated from the larval gut of the rhinoceros beetle, Trypoxylus dichotomus.</title>
        <authorList>
            <person name="Lim S."/>
            <person name="Kim B.-C."/>
        </authorList>
    </citation>
    <scope>NUCLEOTIDE SEQUENCE [LARGE SCALE GENOMIC DNA]</scope>
    <source>
        <strain evidence="10 11">LV19</strain>
    </source>
</reference>
<dbReference type="InterPro" id="IPR006073">
    <property type="entry name" value="GTP-bd"/>
</dbReference>
<dbReference type="PRINTS" id="PR00326">
    <property type="entry name" value="GTP1OBG"/>
</dbReference>
<keyword evidence="3 7" id="KW-0460">Magnesium</keyword>
<feature type="binding site" evidence="6">
    <location>
        <begin position="253"/>
        <end position="256"/>
    </location>
    <ligand>
        <name>GTP</name>
        <dbReference type="ChEBI" id="CHEBI:37565"/>
    </ligand>
</feature>
<comment type="function">
    <text evidence="5">GTPase that associates with the 50S ribosomal subunit and may have a role during protein synthesis or ribosome biogenesis.</text>
</comment>
<keyword evidence="5" id="KW-0963">Cytoplasm</keyword>
<dbReference type="OrthoDB" id="9812272at2"/>
<evidence type="ECO:0000256" key="8">
    <source>
        <dbReference type="SAM" id="Coils"/>
    </source>
</evidence>
<feature type="domain" description="Hflx-type G" evidence="9">
    <location>
        <begin position="198"/>
        <end position="299"/>
    </location>
</feature>
<feature type="binding site" evidence="6">
    <location>
        <begin position="338"/>
        <end position="340"/>
    </location>
    <ligand>
        <name>GTP</name>
        <dbReference type="ChEBI" id="CHEBI:37565"/>
    </ligand>
</feature>
<dbReference type="Pfam" id="PF16360">
    <property type="entry name" value="GTP-bdg_M"/>
    <property type="match status" value="1"/>
</dbReference>
<dbReference type="SUPFAM" id="SSF52540">
    <property type="entry name" value="P-loop containing nucleoside triphosphate hydrolases"/>
    <property type="match status" value="1"/>
</dbReference>
<dbReference type="PIRSF" id="PIRSF006809">
    <property type="entry name" value="GTP-binding_hflX_prd"/>
    <property type="match status" value="1"/>
</dbReference>
<dbReference type="GO" id="GO:0005525">
    <property type="term" value="F:GTP binding"/>
    <property type="evidence" value="ECO:0007669"/>
    <property type="project" value="UniProtKB-UniRule"/>
</dbReference>
<dbReference type="STRING" id="1514105.AOC36_04540"/>
<comment type="similarity">
    <text evidence="5">Belongs to the TRAFAC class OBG-HflX-like GTPase superfamily. HflX GTPase family.</text>
</comment>
<dbReference type="PANTHER" id="PTHR10229">
    <property type="entry name" value="GTP-BINDING PROTEIN HFLX"/>
    <property type="match status" value="1"/>
</dbReference>
<sequence length="361" mass="41262">MTQKDKVLAVIIAQGNNAFEIEEDRQEFLGLAKACEMEVEAEASFKLKSPNAVTYFGDGNVQMVANVVQDSDYDAVIINVGLTGNQIKNLQERFKCTVLDKNMVLLQIFSKRAQSAESKARVEIANLNYMMSRMVGSYDDLGRQSGRGSGKNRGLGETKLELDRRHVRKRINLLKKKIEQFEKQRETQRSRRVNNTDLKVALVGYTNVGKSSLMNVLLSNDTKNVLEQDMVFASLDTTSRQIYNGDSSFILHDTVGYIENLPKALYPAFQSTRDEIMDADLILHVIDRSHPFYERQEQVIEDYLKSMQVEDVPVWKVYNKIDRLDEIFMSTPTVHFISTKDHQGIESLKACIHEFSNRSFH</sequence>
<evidence type="ECO:0000256" key="3">
    <source>
        <dbReference type="ARBA" id="ARBA00022842"/>
    </source>
</evidence>
<dbReference type="Pfam" id="PF13167">
    <property type="entry name" value="GTP-bdg_N"/>
    <property type="match status" value="1"/>
</dbReference>
<dbReference type="AlphaFoldDB" id="A0A0X8GZF2"/>
<dbReference type="Gene3D" id="6.10.250.2860">
    <property type="match status" value="1"/>
</dbReference>
<dbReference type="Proteomes" id="UP000063781">
    <property type="component" value="Chromosome"/>
</dbReference>